<dbReference type="RefSeq" id="WP_084173290.1">
    <property type="nucleotide sequence ID" value="NZ_BAABKI010000020.1"/>
</dbReference>
<dbReference type="SMART" id="SM00382">
    <property type="entry name" value="AAA"/>
    <property type="match status" value="1"/>
</dbReference>
<dbReference type="GO" id="GO:0005524">
    <property type="term" value="F:ATP binding"/>
    <property type="evidence" value="ECO:0007669"/>
    <property type="project" value="UniProtKB-KW"/>
</dbReference>
<dbReference type="CDD" id="cd03230">
    <property type="entry name" value="ABC_DR_subfamily_A"/>
    <property type="match status" value="1"/>
</dbReference>
<dbReference type="Gene3D" id="3.40.50.300">
    <property type="entry name" value="P-loop containing nucleotide triphosphate hydrolases"/>
    <property type="match status" value="1"/>
</dbReference>
<dbReference type="InterPro" id="IPR003593">
    <property type="entry name" value="AAA+_ATPase"/>
</dbReference>
<reference evidence="6" key="1">
    <citation type="journal article" date="2019" name="Int. J. Syst. Evol. Microbiol.">
        <title>The Global Catalogue of Microorganisms (GCM) 10K type strain sequencing project: providing services to taxonomists for standard genome sequencing and annotation.</title>
        <authorList>
            <consortium name="The Broad Institute Genomics Platform"/>
            <consortium name="The Broad Institute Genome Sequencing Center for Infectious Disease"/>
            <person name="Wu L."/>
            <person name="Ma J."/>
        </authorList>
    </citation>
    <scope>NUCLEOTIDE SEQUENCE [LARGE SCALE GENOMIC DNA]</scope>
    <source>
        <strain evidence="6">JCM 18472</strain>
    </source>
</reference>
<dbReference type="EMBL" id="BAABKI010000020">
    <property type="protein sequence ID" value="GAA5175872.1"/>
    <property type="molecule type" value="Genomic_DNA"/>
</dbReference>
<dbReference type="PANTHER" id="PTHR42711">
    <property type="entry name" value="ABC TRANSPORTER ATP-BINDING PROTEIN"/>
    <property type="match status" value="1"/>
</dbReference>
<keyword evidence="6" id="KW-1185">Reference proteome</keyword>
<protein>
    <submittedName>
        <fullName evidence="5">ABC transporter ATP-binding protein</fullName>
    </submittedName>
</protein>
<gene>
    <name evidence="5" type="ORF">GCM10023342_20150</name>
</gene>
<evidence type="ECO:0000313" key="6">
    <source>
        <dbReference type="Proteomes" id="UP001500074"/>
    </source>
</evidence>
<keyword evidence="2" id="KW-0547">Nucleotide-binding</keyword>
<keyword evidence="1" id="KW-0813">Transport</keyword>
<dbReference type="Pfam" id="PF00005">
    <property type="entry name" value="ABC_tran"/>
    <property type="match status" value="1"/>
</dbReference>
<dbReference type="PROSITE" id="PS00211">
    <property type="entry name" value="ABC_TRANSPORTER_1"/>
    <property type="match status" value="1"/>
</dbReference>
<dbReference type="InterPro" id="IPR050763">
    <property type="entry name" value="ABC_transporter_ATP-binding"/>
</dbReference>
<dbReference type="InterPro" id="IPR003439">
    <property type="entry name" value="ABC_transporter-like_ATP-bd"/>
</dbReference>
<dbReference type="InterPro" id="IPR017871">
    <property type="entry name" value="ABC_transporter-like_CS"/>
</dbReference>
<evidence type="ECO:0000259" key="4">
    <source>
        <dbReference type="PROSITE" id="PS50893"/>
    </source>
</evidence>
<comment type="caution">
    <text evidence="5">The sequence shown here is derived from an EMBL/GenBank/DDBJ whole genome shotgun (WGS) entry which is preliminary data.</text>
</comment>
<evidence type="ECO:0000256" key="2">
    <source>
        <dbReference type="ARBA" id="ARBA00022741"/>
    </source>
</evidence>
<dbReference type="PROSITE" id="PS50893">
    <property type="entry name" value="ABC_TRANSPORTER_2"/>
    <property type="match status" value="1"/>
</dbReference>
<dbReference type="InterPro" id="IPR027417">
    <property type="entry name" value="P-loop_NTPase"/>
</dbReference>
<evidence type="ECO:0000313" key="5">
    <source>
        <dbReference type="EMBL" id="GAA5175872.1"/>
    </source>
</evidence>
<organism evidence="5 6">
    <name type="scientific">Modicisalibacter zincidurans</name>
    <dbReference type="NCBI Taxonomy" id="1178777"/>
    <lineage>
        <taxon>Bacteria</taxon>
        <taxon>Pseudomonadati</taxon>
        <taxon>Pseudomonadota</taxon>
        <taxon>Gammaproteobacteria</taxon>
        <taxon>Oceanospirillales</taxon>
        <taxon>Halomonadaceae</taxon>
        <taxon>Modicisalibacter</taxon>
    </lineage>
</organism>
<accession>A0ABP9RF67</accession>
<sequence length="328" mass="36114">MNDSLTATQHSRATTAPSDVAPAIVSVRNLTKTYASGYQALKPIDLEIRRGEIFALLGPNGAGKTTLISIICGLVNPSGGTVLADGHDIVRDYRAARERIGLVPQELTSDAFESVWNTVSFSRGLFGKPADPAHVERVLKDLALWDKRDNKLITLSGGMKRRVLIAKALSHEPQILFLDEPTAGVDVELRRDMWNVVRGLREAGVTIILTTHYIEEAEEMADRIGVINKGEIILVRDKRELMRQLGRKQMTLQLQQPLAALPPALAGYPLELADDGFELVYSYDSQQQQTGITGLLDAVSAAGIEIKDLHTRQSSLEDIFVNLVKERQ</sequence>
<dbReference type="SUPFAM" id="SSF52540">
    <property type="entry name" value="P-loop containing nucleoside triphosphate hydrolases"/>
    <property type="match status" value="1"/>
</dbReference>
<name>A0ABP9RF67_9GAMM</name>
<dbReference type="PANTHER" id="PTHR42711:SF10">
    <property type="entry name" value="ABC TRANSPORTER ATP-BINDING PROTEIN"/>
    <property type="match status" value="1"/>
</dbReference>
<evidence type="ECO:0000256" key="1">
    <source>
        <dbReference type="ARBA" id="ARBA00022448"/>
    </source>
</evidence>
<feature type="domain" description="ABC transporter" evidence="4">
    <location>
        <begin position="25"/>
        <end position="254"/>
    </location>
</feature>
<evidence type="ECO:0000256" key="3">
    <source>
        <dbReference type="ARBA" id="ARBA00022840"/>
    </source>
</evidence>
<keyword evidence="3 5" id="KW-0067">ATP-binding</keyword>
<proteinExistence type="predicted"/>
<dbReference type="Proteomes" id="UP001500074">
    <property type="component" value="Unassembled WGS sequence"/>
</dbReference>